<reference evidence="2" key="1">
    <citation type="submission" date="2014-09" db="EMBL/GenBank/DDBJ databases">
        <authorList>
            <person name="Mudge J."/>
            <person name="Ramaraj T."/>
            <person name="Lindquist I.E."/>
            <person name="Bharti A.K."/>
            <person name="Sundararajan A."/>
            <person name="Cameron C.T."/>
            <person name="Woodward J.E."/>
            <person name="May G.D."/>
            <person name="Brubaker C."/>
            <person name="Broadhvest J."/>
            <person name="Wilkins T.A."/>
        </authorList>
    </citation>
    <scope>NUCLEOTIDE SEQUENCE</scope>
    <source>
        <strain evidence="2">cv. AKA8401</strain>
    </source>
</reference>
<evidence type="ECO:0000313" key="2">
    <source>
        <dbReference type="Proteomes" id="UP000032142"/>
    </source>
</evidence>
<proteinExistence type="predicted"/>
<dbReference type="AlphaFoldDB" id="A0A0B0NTR5"/>
<sequence length="63" mass="7376">MALLSYYKEKVPYKIMLNHGIGEFIRKGYHVRPCRDMAMVSLKRIPRKTMTSNGNGKWFNGKI</sequence>
<dbReference type="Proteomes" id="UP000032142">
    <property type="component" value="Unassembled WGS sequence"/>
</dbReference>
<evidence type="ECO:0000313" key="1">
    <source>
        <dbReference type="EMBL" id="KHG16047.1"/>
    </source>
</evidence>
<protein>
    <recommendedName>
        <fullName evidence="3">Required for respiratory growth 1, mitochondrial</fullName>
    </recommendedName>
</protein>
<organism evidence="1 2">
    <name type="scientific">Gossypium arboreum</name>
    <name type="common">Tree cotton</name>
    <name type="synonym">Gossypium nanking</name>
    <dbReference type="NCBI Taxonomy" id="29729"/>
    <lineage>
        <taxon>Eukaryota</taxon>
        <taxon>Viridiplantae</taxon>
        <taxon>Streptophyta</taxon>
        <taxon>Embryophyta</taxon>
        <taxon>Tracheophyta</taxon>
        <taxon>Spermatophyta</taxon>
        <taxon>Magnoliopsida</taxon>
        <taxon>eudicotyledons</taxon>
        <taxon>Gunneridae</taxon>
        <taxon>Pentapetalae</taxon>
        <taxon>rosids</taxon>
        <taxon>malvids</taxon>
        <taxon>Malvales</taxon>
        <taxon>Malvaceae</taxon>
        <taxon>Malvoideae</taxon>
        <taxon>Gossypium</taxon>
    </lineage>
</organism>
<dbReference type="EMBL" id="KN405236">
    <property type="protein sequence ID" value="KHG16047.1"/>
    <property type="molecule type" value="Genomic_DNA"/>
</dbReference>
<name>A0A0B0NTR5_GOSAR</name>
<accession>A0A0B0NTR5</accession>
<evidence type="ECO:0008006" key="3">
    <source>
        <dbReference type="Google" id="ProtNLM"/>
    </source>
</evidence>
<gene>
    <name evidence="1" type="ORF">F383_21458</name>
</gene>
<keyword evidence="2" id="KW-1185">Reference proteome</keyword>